<feature type="transmembrane region" description="Helical" evidence="7">
    <location>
        <begin position="417"/>
        <end position="436"/>
    </location>
</feature>
<evidence type="ECO:0000313" key="9">
    <source>
        <dbReference type="Proteomes" id="UP000198372"/>
    </source>
</evidence>
<keyword evidence="4 7" id="KW-0812">Transmembrane</keyword>
<sequence length="538" mass="59271">MAFPNTVPSTALRLTQIVFAIFFCLTCAGVIFGFAALKPVLTQEAVYADYCKPGERTTDPTTGEWLLCEGQDIKFNFMFTLSAGVTNIACLPIGYTLDKLGPRKTSLLGANLFVLGNFFFGLGYRSSWMDTYVLGFILLALGGPLIFLPSFHLSNAFPAYSGLILSGMTGAFDASSIPYVVYRAFYDKVKGGIPLRTFFWFYTVIPFIVIIEQLLIGPPEIYQREQAIALPPDVEASSLTRIPSTLPVPSSDPSSTLGIETPHESAFEILASAFSRVHLGAPEDLPSVEEIMDGKERRNGSLHGFSAGRQITSWWFVCLTLFVCIHVRILLLASHLRSCRRANSETLPPFFLLHYPASSQMARINFYIQSVTSQLSHFTQSPSLTLSLSKIFTVLLPIVGFLGIPLIGYLLDHRPWVEVPILLFLMGLGFGTLGMSRGFVPQLVGIVLFCLFRPLMYTALSSSFVRTFGFLHFGKVYGLAMTLSGLVGLINAPLDVVVKTRLGGRFEYVDWGFVLLGCGSAGWFVHRVRQGTKGEDLD</sequence>
<evidence type="ECO:0000256" key="7">
    <source>
        <dbReference type="SAM" id="Phobius"/>
    </source>
</evidence>
<feature type="transmembrane region" description="Helical" evidence="7">
    <location>
        <begin position="314"/>
        <end position="333"/>
    </location>
</feature>
<feature type="transmembrane region" description="Helical" evidence="7">
    <location>
        <begin position="17"/>
        <end position="37"/>
    </location>
</feature>
<name>A0A238F826_9BASI</name>
<keyword evidence="3" id="KW-0813">Transport</keyword>
<dbReference type="InterPro" id="IPR036259">
    <property type="entry name" value="MFS_trans_sf"/>
</dbReference>
<keyword evidence="6 7" id="KW-0472">Membrane</keyword>
<evidence type="ECO:0000256" key="3">
    <source>
        <dbReference type="ARBA" id="ARBA00022448"/>
    </source>
</evidence>
<evidence type="ECO:0000313" key="8">
    <source>
        <dbReference type="EMBL" id="SCV68024.1"/>
    </source>
</evidence>
<accession>A0A238F826</accession>
<feature type="transmembrane region" description="Helical" evidence="7">
    <location>
        <begin position="107"/>
        <end position="124"/>
    </location>
</feature>
<dbReference type="InterPro" id="IPR052599">
    <property type="entry name" value="SLC43A_AATransporter"/>
</dbReference>
<evidence type="ECO:0000256" key="4">
    <source>
        <dbReference type="ARBA" id="ARBA00022692"/>
    </source>
</evidence>
<dbReference type="STRING" id="269621.A0A238F826"/>
<feature type="transmembrane region" description="Helical" evidence="7">
    <location>
        <begin position="163"/>
        <end position="185"/>
    </location>
</feature>
<proteinExistence type="inferred from homology"/>
<dbReference type="OrthoDB" id="330047at2759"/>
<evidence type="ECO:0000256" key="6">
    <source>
        <dbReference type="ARBA" id="ARBA00023136"/>
    </source>
</evidence>
<dbReference type="EMBL" id="FMSP01000003">
    <property type="protein sequence ID" value="SCV68024.1"/>
    <property type="molecule type" value="Genomic_DNA"/>
</dbReference>
<keyword evidence="5 7" id="KW-1133">Transmembrane helix</keyword>
<organism evidence="8 9">
    <name type="scientific">Microbotryum intermedium</name>
    <dbReference type="NCBI Taxonomy" id="269621"/>
    <lineage>
        <taxon>Eukaryota</taxon>
        <taxon>Fungi</taxon>
        <taxon>Dikarya</taxon>
        <taxon>Basidiomycota</taxon>
        <taxon>Pucciniomycotina</taxon>
        <taxon>Microbotryomycetes</taxon>
        <taxon>Microbotryales</taxon>
        <taxon>Microbotryaceae</taxon>
        <taxon>Microbotryum</taxon>
    </lineage>
</organism>
<evidence type="ECO:0000256" key="5">
    <source>
        <dbReference type="ARBA" id="ARBA00022989"/>
    </source>
</evidence>
<feature type="transmembrane region" description="Helical" evidence="7">
    <location>
        <begin position="197"/>
        <end position="216"/>
    </location>
</feature>
<dbReference type="GO" id="GO:0000329">
    <property type="term" value="C:fungal-type vacuole membrane"/>
    <property type="evidence" value="ECO:0007669"/>
    <property type="project" value="TreeGrafter"/>
</dbReference>
<evidence type="ECO:0000256" key="1">
    <source>
        <dbReference type="ARBA" id="ARBA00004141"/>
    </source>
</evidence>
<evidence type="ECO:0000256" key="2">
    <source>
        <dbReference type="ARBA" id="ARBA00006595"/>
    </source>
</evidence>
<comment type="subcellular location">
    <subcellularLocation>
        <location evidence="1">Membrane</location>
        <topology evidence="1">Multi-pass membrane protein</topology>
    </subcellularLocation>
</comment>
<feature type="transmembrane region" description="Helical" evidence="7">
    <location>
        <begin position="391"/>
        <end position="411"/>
    </location>
</feature>
<reference evidence="9" key="1">
    <citation type="submission" date="2016-09" db="EMBL/GenBank/DDBJ databases">
        <authorList>
            <person name="Jeantristanb JTB J.-T."/>
            <person name="Ricardo R."/>
        </authorList>
    </citation>
    <scope>NUCLEOTIDE SEQUENCE [LARGE SCALE GENOMIC DNA]</scope>
</reference>
<keyword evidence="9" id="KW-1185">Reference proteome</keyword>
<dbReference type="PANTHER" id="PTHR20772:SF2">
    <property type="entry name" value="PROTEIN FMP42"/>
    <property type="match status" value="1"/>
</dbReference>
<feature type="transmembrane region" description="Helical" evidence="7">
    <location>
        <begin position="131"/>
        <end position="151"/>
    </location>
</feature>
<feature type="transmembrane region" description="Helical" evidence="7">
    <location>
        <begin position="476"/>
        <end position="496"/>
    </location>
</feature>
<feature type="transmembrane region" description="Helical" evidence="7">
    <location>
        <begin position="75"/>
        <end position="95"/>
    </location>
</feature>
<gene>
    <name evidence="8" type="ORF">BQ2448_145</name>
</gene>
<dbReference type="PANTHER" id="PTHR20772">
    <property type="entry name" value="PROTEIN FMP42"/>
    <property type="match status" value="1"/>
</dbReference>
<protein>
    <submittedName>
        <fullName evidence="8">BQ2448_145 protein</fullName>
    </submittedName>
</protein>
<dbReference type="Proteomes" id="UP000198372">
    <property type="component" value="Unassembled WGS sequence"/>
</dbReference>
<dbReference type="AlphaFoldDB" id="A0A238F826"/>
<feature type="transmembrane region" description="Helical" evidence="7">
    <location>
        <begin position="443"/>
        <end position="464"/>
    </location>
</feature>
<comment type="similarity">
    <text evidence="2">Belongs to the SLC43A transporter (TC 2.A.1.44) family.</text>
</comment>
<dbReference type="SUPFAM" id="SSF103473">
    <property type="entry name" value="MFS general substrate transporter"/>
    <property type="match status" value="1"/>
</dbReference>